<proteinExistence type="predicted"/>
<evidence type="ECO:0000313" key="2">
    <source>
        <dbReference type="Proteomes" id="UP000050795"/>
    </source>
</evidence>
<reference evidence="2" key="1">
    <citation type="submission" date="2022-06" db="EMBL/GenBank/DDBJ databases">
        <authorList>
            <person name="Berger JAMES D."/>
            <person name="Berger JAMES D."/>
        </authorList>
    </citation>
    <scope>NUCLEOTIDE SEQUENCE [LARGE SCALE GENOMIC DNA]</scope>
</reference>
<feature type="compositionally biased region" description="Polar residues" evidence="1">
    <location>
        <begin position="43"/>
        <end position="54"/>
    </location>
</feature>
<accession>A0AA85KDQ7</accession>
<feature type="compositionally biased region" description="Acidic residues" evidence="1">
    <location>
        <begin position="58"/>
        <end position="87"/>
    </location>
</feature>
<dbReference type="WBParaSite" id="TREG1_79830.1">
    <property type="protein sequence ID" value="TREG1_79830.1"/>
    <property type="gene ID" value="TREG1_79830"/>
</dbReference>
<evidence type="ECO:0000313" key="3">
    <source>
        <dbReference type="WBParaSite" id="TREG1_79830.1"/>
    </source>
</evidence>
<reference evidence="3" key="2">
    <citation type="submission" date="2023-11" db="UniProtKB">
        <authorList>
            <consortium name="WormBaseParasite"/>
        </authorList>
    </citation>
    <scope>IDENTIFICATION</scope>
</reference>
<name>A0AA85KDQ7_TRIRE</name>
<evidence type="ECO:0000256" key="1">
    <source>
        <dbReference type="SAM" id="MobiDB-lite"/>
    </source>
</evidence>
<feature type="region of interest" description="Disordered" evidence="1">
    <location>
        <begin position="43"/>
        <end position="94"/>
    </location>
</feature>
<protein>
    <submittedName>
        <fullName evidence="3">Uncharacterized protein</fullName>
    </submittedName>
</protein>
<dbReference type="Proteomes" id="UP000050795">
    <property type="component" value="Unassembled WGS sequence"/>
</dbReference>
<dbReference type="AlphaFoldDB" id="A0AA85KDQ7"/>
<sequence>MSNYNVIVKQPKSFRILMFQHGYKTKAVHTDNKEQLTGPWGQLCSSNVHNSTQPTDSHDDDDDGEDTESSEDSDNDEDGDDEDDGEYDTTTSRSDSTDLRCCLLSACCETCTCCNMPKKCDVLYNHLQIMTKACPGGCPTIVPKQEEEEWKYPRYKGASEFAICQCCYSPGGIICMKYLDILCCPLCPLWDLCKGFDYGYRRFRIQVILDRYKDSQKRHYITFI</sequence>
<organism evidence="2 3">
    <name type="scientific">Trichobilharzia regenti</name>
    <name type="common">Nasal bird schistosome</name>
    <dbReference type="NCBI Taxonomy" id="157069"/>
    <lineage>
        <taxon>Eukaryota</taxon>
        <taxon>Metazoa</taxon>
        <taxon>Spiralia</taxon>
        <taxon>Lophotrochozoa</taxon>
        <taxon>Platyhelminthes</taxon>
        <taxon>Trematoda</taxon>
        <taxon>Digenea</taxon>
        <taxon>Strigeidida</taxon>
        <taxon>Schistosomatoidea</taxon>
        <taxon>Schistosomatidae</taxon>
        <taxon>Trichobilharzia</taxon>
    </lineage>
</organism>
<keyword evidence="2" id="KW-1185">Reference proteome</keyword>